<feature type="compositionally biased region" description="Basic and acidic residues" evidence="3">
    <location>
        <begin position="396"/>
        <end position="420"/>
    </location>
</feature>
<dbReference type="PROSITE" id="PS00674">
    <property type="entry name" value="AAA"/>
    <property type="match status" value="1"/>
</dbReference>
<feature type="region of interest" description="Disordered" evidence="3">
    <location>
        <begin position="1"/>
        <end position="23"/>
    </location>
</feature>
<dbReference type="EMBL" id="JAHRHJ020000006">
    <property type="protein sequence ID" value="KAH9311333.1"/>
    <property type="molecule type" value="Genomic_DNA"/>
</dbReference>
<feature type="domain" description="AAA+ ATPase" evidence="4">
    <location>
        <begin position="179"/>
        <end position="323"/>
    </location>
</feature>
<comment type="similarity">
    <text evidence="1">Belongs to the AAA ATPase family. BCS1 subfamily.</text>
</comment>
<dbReference type="PANTHER" id="PTHR23070">
    <property type="entry name" value="BCS1 AAA-TYPE ATPASE"/>
    <property type="match status" value="1"/>
</dbReference>
<feature type="compositionally biased region" description="Basic and acidic residues" evidence="3">
    <location>
        <begin position="247"/>
        <end position="260"/>
    </location>
</feature>
<feature type="non-terminal residue" evidence="5">
    <location>
        <position position="420"/>
    </location>
</feature>
<dbReference type="GO" id="GO:0005524">
    <property type="term" value="F:ATP binding"/>
    <property type="evidence" value="ECO:0007669"/>
    <property type="project" value="UniProtKB-KW"/>
</dbReference>
<dbReference type="InterPro" id="IPR003959">
    <property type="entry name" value="ATPase_AAA_core"/>
</dbReference>
<dbReference type="GO" id="GO:0016887">
    <property type="term" value="F:ATP hydrolysis activity"/>
    <property type="evidence" value="ECO:0007669"/>
    <property type="project" value="InterPro"/>
</dbReference>
<dbReference type="SUPFAM" id="SSF52540">
    <property type="entry name" value="P-loop containing nucleoside triphosphate hydrolases"/>
    <property type="match status" value="1"/>
</dbReference>
<dbReference type="InterPro" id="IPR003593">
    <property type="entry name" value="AAA+_ATPase"/>
</dbReference>
<evidence type="ECO:0000259" key="4">
    <source>
        <dbReference type="SMART" id="SM00382"/>
    </source>
</evidence>
<evidence type="ECO:0000256" key="1">
    <source>
        <dbReference type="ARBA" id="ARBA00007448"/>
    </source>
</evidence>
<name>A0AA38FW24_TAXCH</name>
<feature type="region of interest" description="Disordered" evidence="3">
    <location>
        <begin position="387"/>
        <end position="420"/>
    </location>
</feature>
<accession>A0AA38FW24</accession>
<dbReference type="AlphaFoldDB" id="A0AA38FW24"/>
<dbReference type="Proteomes" id="UP000824469">
    <property type="component" value="Unassembled WGS sequence"/>
</dbReference>
<keyword evidence="2" id="KW-0067">ATP-binding</keyword>
<evidence type="ECO:0000313" key="6">
    <source>
        <dbReference type="Proteomes" id="UP000824469"/>
    </source>
</evidence>
<sequence>HRSPAAGTLLSGHADQASRSKYFNPPHYQVDIPEFKDNHGVSGNDLYDSAPADEEEVEDSFKGVRVRWSHKSQRAGGNGNKEKRSYVLKLAKADKMFLSAYFNHVTKRAAEFVTATKDLTLYTNAEDACYDYGWTGIPFKHFPTFASLALDPPLKRRILMDLDRFKQGRDFYSRIGRSWKRGYLLHGPPGTGKSSLIAAIANYMKYDMYDLELTRVKDNTELRALLTQTKEKSVIIIEDIDGSLDVTDRRISKPPQTEDSRDQEEENRSKVTLSGLLNFTDGLWSCCGEERIIVFTTNHKEMLDPALLRSGRMDMHILLSFCTFPQFKCLAFNYLKIEDHPLFPAVEEKMVCGAQMTPAHIIELFMNEVDDPDEALNDVISAIDAALDTSQSDEEKESHGHEKLLKQNREEEGAEESHAR</sequence>
<dbReference type="Gene3D" id="6.10.280.40">
    <property type="match status" value="1"/>
</dbReference>
<dbReference type="OMA" id="ELYFICK"/>
<dbReference type="InterPro" id="IPR058017">
    <property type="entry name" value="At3g28540-like_C"/>
</dbReference>
<evidence type="ECO:0000256" key="3">
    <source>
        <dbReference type="SAM" id="MobiDB-lite"/>
    </source>
</evidence>
<dbReference type="CDD" id="cd19510">
    <property type="entry name" value="RecA-like_BCS1"/>
    <property type="match status" value="1"/>
</dbReference>
<keyword evidence="2" id="KW-0547">Nucleotide-binding</keyword>
<dbReference type="Pfam" id="PF00004">
    <property type="entry name" value="AAA"/>
    <property type="match status" value="1"/>
</dbReference>
<protein>
    <recommendedName>
        <fullName evidence="4">AAA+ ATPase domain-containing protein</fullName>
    </recommendedName>
</protein>
<comment type="caution">
    <text evidence="5">The sequence shown here is derived from an EMBL/GenBank/DDBJ whole genome shotgun (WGS) entry which is preliminary data.</text>
</comment>
<evidence type="ECO:0000256" key="2">
    <source>
        <dbReference type="RuleBase" id="RU003651"/>
    </source>
</evidence>
<organism evidence="5 6">
    <name type="scientific">Taxus chinensis</name>
    <name type="common">Chinese yew</name>
    <name type="synonym">Taxus wallichiana var. chinensis</name>
    <dbReference type="NCBI Taxonomy" id="29808"/>
    <lineage>
        <taxon>Eukaryota</taxon>
        <taxon>Viridiplantae</taxon>
        <taxon>Streptophyta</taxon>
        <taxon>Embryophyta</taxon>
        <taxon>Tracheophyta</taxon>
        <taxon>Spermatophyta</taxon>
        <taxon>Pinopsida</taxon>
        <taxon>Pinidae</taxon>
        <taxon>Conifers II</taxon>
        <taxon>Cupressales</taxon>
        <taxon>Taxaceae</taxon>
        <taxon>Taxus</taxon>
    </lineage>
</organism>
<dbReference type="SMART" id="SM00382">
    <property type="entry name" value="AAA"/>
    <property type="match status" value="1"/>
</dbReference>
<dbReference type="InterPro" id="IPR003960">
    <property type="entry name" value="ATPase_AAA_CS"/>
</dbReference>
<gene>
    <name evidence="5" type="ORF">KI387_026368</name>
</gene>
<dbReference type="InterPro" id="IPR027417">
    <property type="entry name" value="P-loop_NTPase"/>
</dbReference>
<reference evidence="5 6" key="1">
    <citation type="journal article" date="2021" name="Nat. Plants">
        <title>The Taxus genome provides insights into paclitaxel biosynthesis.</title>
        <authorList>
            <person name="Xiong X."/>
            <person name="Gou J."/>
            <person name="Liao Q."/>
            <person name="Li Y."/>
            <person name="Zhou Q."/>
            <person name="Bi G."/>
            <person name="Li C."/>
            <person name="Du R."/>
            <person name="Wang X."/>
            <person name="Sun T."/>
            <person name="Guo L."/>
            <person name="Liang H."/>
            <person name="Lu P."/>
            <person name="Wu Y."/>
            <person name="Zhang Z."/>
            <person name="Ro D.K."/>
            <person name="Shang Y."/>
            <person name="Huang S."/>
            <person name="Yan J."/>
        </authorList>
    </citation>
    <scope>NUCLEOTIDE SEQUENCE [LARGE SCALE GENOMIC DNA]</scope>
    <source>
        <strain evidence="5">Ta-2019</strain>
    </source>
</reference>
<proteinExistence type="inferred from homology"/>
<dbReference type="Pfam" id="PF25568">
    <property type="entry name" value="AAA_lid_At3g28540"/>
    <property type="match status" value="1"/>
</dbReference>
<evidence type="ECO:0000313" key="5">
    <source>
        <dbReference type="EMBL" id="KAH9311333.1"/>
    </source>
</evidence>
<feature type="region of interest" description="Disordered" evidence="3">
    <location>
        <begin position="247"/>
        <end position="269"/>
    </location>
</feature>
<dbReference type="InterPro" id="IPR050747">
    <property type="entry name" value="Mitochondrial_chaperone_BCS1"/>
</dbReference>
<keyword evidence="6" id="KW-1185">Reference proteome</keyword>
<dbReference type="Gene3D" id="3.40.50.300">
    <property type="entry name" value="P-loop containing nucleotide triphosphate hydrolases"/>
    <property type="match status" value="1"/>
</dbReference>